<dbReference type="AlphaFoldDB" id="A0A5C7Y296"/>
<protein>
    <recommendedName>
        <fullName evidence="3">Helix-turn-helix domain-containing protein</fullName>
    </recommendedName>
</protein>
<dbReference type="RefSeq" id="WP_276760792.1">
    <property type="nucleotide sequence ID" value="NZ_SSGD01000061.1"/>
</dbReference>
<evidence type="ECO:0008006" key="3">
    <source>
        <dbReference type="Google" id="ProtNLM"/>
    </source>
</evidence>
<reference evidence="1 2" key="1">
    <citation type="submission" date="2018-09" db="EMBL/GenBank/DDBJ databases">
        <title>Metagenome Assembled Genomes from an Advanced Water Purification Facility.</title>
        <authorList>
            <person name="Stamps B.W."/>
            <person name="Spear J.R."/>
        </authorList>
    </citation>
    <scope>NUCLEOTIDE SEQUENCE [LARGE SCALE GENOMIC DNA]</scope>
    <source>
        <strain evidence="1">Bin_29_2</strain>
    </source>
</reference>
<accession>A0A5C7Y296</accession>
<evidence type="ECO:0000313" key="2">
    <source>
        <dbReference type="Proteomes" id="UP000321797"/>
    </source>
</evidence>
<evidence type="ECO:0000313" key="1">
    <source>
        <dbReference type="EMBL" id="TXI55927.1"/>
    </source>
</evidence>
<gene>
    <name evidence="1" type="ORF">E6Q54_11920</name>
</gene>
<comment type="caution">
    <text evidence="1">The sequence shown here is derived from an EMBL/GenBank/DDBJ whole genome shotgun (WGS) entry which is preliminary data.</text>
</comment>
<dbReference type="Pfam" id="PF13384">
    <property type="entry name" value="HTH_23"/>
    <property type="match status" value="1"/>
</dbReference>
<dbReference type="Proteomes" id="UP000321797">
    <property type="component" value="Unassembled WGS sequence"/>
</dbReference>
<organism evidence="1 2">
    <name type="scientific">Mycolicibacter arupensis</name>
    <dbReference type="NCBI Taxonomy" id="342002"/>
    <lineage>
        <taxon>Bacteria</taxon>
        <taxon>Bacillati</taxon>
        <taxon>Actinomycetota</taxon>
        <taxon>Actinomycetes</taxon>
        <taxon>Mycobacteriales</taxon>
        <taxon>Mycobacteriaceae</taxon>
        <taxon>Mycolicibacter</taxon>
    </lineage>
</organism>
<name>A0A5C7Y296_9MYCO</name>
<proteinExistence type="predicted"/>
<sequence length="68" mass="7437">MQQTVDGLITAQQRVAALTADLDAAIRDRLAHLLALHSEGWSTRRIGAAAGISHTTVWHNLHQAQKED</sequence>
<dbReference type="EMBL" id="SSGD01000061">
    <property type="protein sequence ID" value="TXI55927.1"/>
    <property type="molecule type" value="Genomic_DNA"/>
</dbReference>